<proteinExistence type="predicted"/>
<dbReference type="Gene3D" id="1.10.238.10">
    <property type="entry name" value="EF-hand"/>
    <property type="match status" value="1"/>
</dbReference>
<reference evidence="4" key="2">
    <citation type="submission" date="2025-09" db="UniProtKB">
        <authorList>
            <consortium name="Ensembl"/>
        </authorList>
    </citation>
    <scope>IDENTIFICATION</scope>
</reference>
<dbReference type="SUPFAM" id="SSF47473">
    <property type="entry name" value="EF-hand"/>
    <property type="match status" value="1"/>
</dbReference>
<dbReference type="PROSITE" id="PS00018">
    <property type="entry name" value="EF_HAND_1"/>
    <property type="match status" value="1"/>
</dbReference>
<evidence type="ECO:0000256" key="2">
    <source>
        <dbReference type="ARBA" id="ARBA00022837"/>
    </source>
</evidence>
<dbReference type="PANTHER" id="PTHR14095:SF1">
    <property type="entry name" value="SERINE_THREONINE-PROTEIN PHOSPHATASE 2A REGULATORY SUBUNIT B'' SUBUNIT BETA"/>
    <property type="match status" value="1"/>
</dbReference>
<dbReference type="InterPro" id="IPR002048">
    <property type="entry name" value="EF_hand_dom"/>
</dbReference>
<evidence type="ECO:0000313" key="5">
    <source>
        <dbReference type="Proteomes" id="UP000472274"/>
    </source>
</evidence>
<keyword evidence="5" id="KW-1185">Reference proteome</keyword>
<evidence type="ECO:0000256" key="1">
    <source>
        <dbReference type="ARBA" id="ARBA00022723"/>
    </source>
</evidence>
<accession>A0A674IAS4</accession>
<dbReference type="PANTHER" id="PTHR14095">
    <property type="entry name" value="PHOSPHATASE 2A REGULATORY SUBUNIT-RELATED"/>
    <property type="match status" value="1"/>
</dbReference>
<keyword evidence="2" id="KW-0106">Calcium</keyword>
<dbReference type="GO" id="GO:0000159">
    <property type="term" value="C:protein phosphatase type 2A complex"/>
    <property type="evidence" value="ECO:0007669"/>
    <property type="project" value="TreeGrafter"/>
</dbReference>
<dbReference type="GO" id="GO:0005509">
    <property type="term" value="F:calcium ion binding"/>
    <property type="evidence" value="ECO:0007669"/>
    <property type="project" value="InterPro"/>
</dbReference>
<keyword evidence="1" id="KW-0479">Metal-binding</keyword>
<dbReference type="InterPro" id="IPR011992">
    <property type="entry name" value="EF-hand-dom_pair"/>
</dbReference>
<dbReference type="GeneTree" id="ENSGT00940000154659"/>
<dbReference type="Ensembl" id="ENSTMTT00000005361.1">
    <property type="protein sequence ID" value="ENSTMTP00000005188.1"/>
    <property type="gene ID" value="ENSTMTG00000003855.1"/>
</dbReference>
<dbReference type="InterPro" id="IPR018247">
    <property type="entry name" value="EF_Hand_1_Ca_BS"/>
</dbReference>
<evidence type="ECO:0000313" key="4">
    <source>
        <dbReference type="Ensembl" id="ENSTMTP00000005188.1"/>
    </source>
</evidence>
<organism evidence="4 5">
    <name type="scientific">Terrapene triunguis</name>
    <name type="common">Three-toed box turtle</name>
    <dbReference type="NCBI Taxonomy" id="2587831"/>
    <lineage>
        <taxon>Eukaryota</taxon>
        <taxon>Metazoa</taxon>
        <taxon>Chordata</taxon>
        <taxon>Craniata</taxon>
        <taxon>Vertebrata</taxon>
        <taxon>Euteleostomi</taxon>
        <taxon>Archelosauria</taxon>
        <taxon>Testudinata</taxon>
        <taxon>Testudines</taxon>
        <taxon>Cryptodira</taxon>
        <taxon>Durocryptodira</taxon>
        <taxon>Testudinoidea</taxon>
        <taxon>Emydidae</taxon>
        <taxon>Terrapene</taxon>
    </lineage>
</organism>
<dbReference type="Proteomes" id="UP000472274">
    <property type="component" value="Unplaced"/>
</dbReference>
<name>A0A674IAS4_9SAUR</name>
<dbReference type="PROSITE" id="PS50222">
    <property type="entry name" value="EF_HAND_2"/>
    <property type="match status" value="1"/>
</dbReference>
<sequence>MDLDGDGALSMYELEYFYEEQCQKLDNMAIEPLPFEDCLCQMLDLVKPQCDEKITLHDLKKCKLANVFFDTFFNIEKYLDHEQKDQFSMLRDAENESQEISDWEKYAAEEYDILVAEEAASDQWNDGSSISTYMANEPF</sequence>
<reference evidence="4" key="1">
    <citation type="submission" date="2025-08" db="UniProtKB">
        <authorList>
            <consortium name="Ensembl"/>
        </authorList>
    </citation>
    <scope>IDENTIFICATION</scope>
</reference>
<evidence type="ECO:0000259" key="3">
    <source>
        <dbReference type="PROSITE" id="PS50222"/>
    </source>
</evidence>
<dbReference type="AlphaFoldDB" id="A0A674IAS4"/>
<protein>
    <recommendedName>
        <fullName evidence="3">EF-hand domain-containing protein</fullName>
    </recommendedName>
</protein>
<feature type="domain" description="EF-hand" evidence="3">
    <location>
        <begin position="1"/>
        <end position="24"/>
    </location>
</feature>
<dbReference type="GO" id="GO:0019888">
    <property type="term" value="F:protein phosphatase regulator activity"/>
    <property type="evidence" value="ECO:0007669"/>
    <property type="project" value="TreeGrafter"/>
</dbReference>